<reference evidence="3" key="1">
    <citation type="submission" date="2016-10" db="EMBL/GenBank/DDBJ databases">
        <authorList>
            <person name="Varghese N."/>
            <person name="Submissions S."/>
        </authorList>
    </citation>
    <scope>NUCLEOTIDE SEQUENCE [LARGE SCALE GENOMIC DNA]</scope>
    <source>
        <strain evidence="3">DSM 25157</strain>
    </source>
</reference>
<dbReference type="STRING" id="592050.SAMN05421875_12072"/>
<dbReference type="EMBL" id="FNQJ01000020">
    <property type="protein sequence ID" value="SEA63338.1"/>
    <property type="molecule type" value="Genomic_DNA"/>
</dbReference>
<evidence type="ECO:0000313" key="3">
    <source>
        <dbReference type="Proteomes" id="UP000199002"/>
    </source>
</evidence>
<dbReference type="AlphaFoldDB" id="A0A1H4CSQ8"/>
<protein>
    <submittedName>
        <fullName evidence="2">Uncharacterized protein</fullName>
    </submittedName>
</protein>
<feature type="region of interest" description="Disordered" evidence="1">
    <location>
        <begin position="57"/>
        <end position="89"/>
    </location>
</feature>
<gene>
    <name evidence="2" type="ORF">SAMN05421875_12072</name>
</gene>
<sequence length="89" mass="10064">MTSTTDSQSFDPMPALVWNLVCRMLGPIYTETQPHSVSVFDWSQAVWDQALDIAREHRPLPQVRPPRNRGLLDKPQPSPHSPDVGAFEL</sequence>
<keyword evidence="3" id="KW-1185">Reference proteome</keyword>
<name>A0A1H4CSQ8_9BURK</name>
<evidence type="ECO:0000313" key="2">
    <source>
        <dbReference type="EMBL" id="SEA63338.1"/>
    </source>
</evidence>
<accession>A0A1H4CSQ8</accession>
<proteinExistence type="predicted"/>
<organism evidence="2 3">
    <name type="scientific">Acidovorax soli</name>
    <dbReference type="NCBI Taxonomy" id="592050"/>
    <lineage>
        <taxon>Bacteria</taxon>
        <taxon>Pseudomonadati</taxon>
        <taxon>Pseudomonadota</taxon>
        <taxon>Betaproteobacteria</taxon>
        <taxon>Burkholderiales</taxon>
        <taxon>Comamonadaceae</taxon>
        <taxon>Acidovorax</taxon>
    </lineage>
</organism>
<dbReference type="Proteomes" id="UP000199002">
    <property type="component" value="Unassembled WGS sequence"/>
</dbReference>
<evidence type="ECO:0000256" key="1">
    <source>
        <dbReference type="SAM" id="MobiDB-lite"/>
    </source>
</evidence>